<name>A0A9W9IN75_9EURO</name>
<gene>
    <name evidence="1" type="ORF">N7492_004092</name>
</gene>
<evidence type="ECO:0000313" key="2">
    <source>
        <dbReference type="Proteomes" id="UP001146351"/>
    </source>
</evidence>
<dbReference type="AlphaFoldDB" id="A0A9W9IN75"/>
<comment type="caution">
    <text evidence="1">The sequence shown here is derived from an EMBL/GenBank/DDBJ whole genome shotgun (WGS) entry which is preliminary data.</text>
</comment>
<sequence length="308" mass="34303">MATRGGLNRCWTRPSDIDGQIQRCHERIEDNILPYIFKRRLAEWEEEQAAREAEMAKEDPGLSWGIVKRLQSLAVMREHFKKNGDKYGQLPDIGAVEKAYRAGHLQPHPGLVVYFSHETQLCEPRPLDWGEFEAIKKKYKGDRSFWMEGLNDVHAPQFLGVSLFLGNDPESLLIKYNLAVRIPGLRYYAEHEYLHDTGASMATMYSDDLDEICGPFRPVVPILGALTSVSSNGESMTCNVIELGMAVLKEGKRIFPFLRASVLVTDSRVIPRLDGSFGRNPGRTLQGANGQYCAAIAAADSGASKAGS</sequence>
<dbReference type="Proteomes" id="UP001146351">
    <property type="component" value="Unassembled WGS sequence"/>
</dbReference>
<reference evidence="1" key="1">
    <citation type="submission" date="2022-11" db="EMBL/GenBank/DDBJ databases">
        <authorList>
            <person name="Petersen C."/>
        </authorList>
    </citation>
    <scope>NUCLEOTIDE SEQUENCE</scope>
    <source>
        <strain evidence="1">IBT 21917</strain>
    </source>
</reference>
<organism evidence="1 2">
    <name type="scientific">Penicillium capsulatum</name>
    <dbReference type="NCBI Taxonomy" id="69766"/>
    <lineage>
        <taxon>Eukaryota</taxon>
        <taxon>Fungi</taxon>
        <taxon>Dikarya</taxon>
        <taxon>Ascomycota</taxon>
        <taxon>Pezizomycotina</taxon>
        <taxon>Eurotiomycetes</taxon>
        <taxon>Eurotiomycetidae</taxon>
        <taxon>Eurotiales</taxon>
        <taxon>Aspergillaceae</taxon>
        <taxon>Penicillium</taxon>
    </lineage>
</organism>
<dbReference type="EMBL" id="JAPQKO010000002">
    <property type="protein sequence ID" value="KAJ5180882.1"/>
    <property type="molecule type" value="Genomic_DNA"/>
</dbReference>
<protein>
    <submittedName>
        <fullName evidence="1">Uncharacterized protein</fullName>
    </submittedName>
</protein>
<evidence type="ECO:0000313" key="1">
    <source>
        <dbReference type="EMBL" id="KAJ5180882.1"/>
    </source>
</evidence>
<accession>A0A9W9IN75</accession>
<reference evidence="1" key="2">
    <citation type="journal article" date="2023" name="IMA Fungus">
        <title>Comparative genomic study of the Penicillium genus elucidates a diverse pangenome and 15 lateral gene transfer events.</title>
        <authorList>
            <person name="Petersen C."/>
            <person name="Sorensen T."/>
            <person name="Nielsen M.R."/>
            <person name="Sondergaard T.E."/>
            <person name="Sorensen J.L."/>
            <person name="Fitzpatrick D.A."/>
            <person name="Frisvad J.C."/>
            <person name="Nielsen K.L."/>
        </authorList>
    </citation>
    <scope>NUCLEOTIDE SEQUENCE</scope>
    <source>
        <strain evidence="1">IBT 21917</strain>
    </source>
</reference>
<proteinExistence type="predicted"/>
<dbReference type="OrthoDB" id="4363173at2759"/>
<keyword evidence="2" id="KW-1185">Reference proteome</keyword>